<proteinExistence type="predicted"/>
<protein>
    <submittedName>
        <fullName evidence="2">Uncharacterized protein</fullName>
    </submittedName>
</protein>
<sequence length="93" mass="10021">MEGLDKDDTNVGEHEDIVVGEMVVGRHCNLTSREVRATSGELLGANLMATCLSSGFKLERSVLEARVSKLNHPQTKTPPGKSRRGYAARRAGG</sequence>
<organism evidence="2 3">
    <name type="scientific">Halomonas cupida</name>
    <dbReference type="NCBI Taxonomy" id="44933"/>
    <lineage>
        <taxon>Bacteria</taxon>
        <taxon>Pseudomonadati</taxon>
        <taxon>Pseudomonadota</taxon>
        <taxon>Gammaproteobacteria</taxon>
        <taxon>Oceanospirillales</taxon>
        <taxon>Halomonadaceae</taxon>
        <taxon>Halomonas</taxon>
    </lineage>
</organism>
<keyword evidence="3" id="KW-1185">Reference proteome</keyword>
<evidence type="ECO:0000313" key="2">
    <source>
        <dbReference type="EMBL" id="GEN25850.1"/>
    </source>
</evidence>
<gene>
    <name evidence="2" type="ORF">HCU01_37990</name>
</gene>
<accession>A0ABQ0WJA6</accession>
<evidence type="ECO:0000256" key="1">
    <source>
        <dbReference type="SAM" id="MobiDB-lite"/>
    </source>
</evidence>
<comment type="caution">
    <text evidence="2">The sequence shown here is derived from an EMBL/GenBank/DDBJ whole genome shotgun (WGS) entry which is preliminary data.</text>
</comment>
<evidence type="ECO:0000313" key="3">
    <source>
        <dbReference type="Proteomes" id="UP000321726"/>
    </source>
</evidence>
<dbReference type="Proteomes" id="UP000321726">
    <property type="component" value="Unassembled WGS sequence"/>
</dbReference>
<dbReference type="EMBL" id="BJXU01000170">
    <property type="protein sequence ID" value="GEN25850.1"/>
    <property type="molecule type" value="Genomic_DNA"/>
</dbReference>
<name>A0ABQ0WJA6_9GAMM</name>
<reference evidence="2 3" key="1">
    <citation type="submission" date="2019-07" db="EMBL/GenBank/DDBJ databases">
        <title>Whole genome shotgun sequence of Halomonas cupida NBRC 102219.</title>
        <authorList>
            <person name="Hosoyama A."/>
            <person name="Uohara A."/>
            <person name="Ohji S."/>
            <person name="Ichikawa N."/>
        </authorList>
    </citation>
    <scope>NUCLEOTIDE SEQUENCE [LARGE SCALE GENOMIC DNA]</scope>
    <source>
        <strain evidence="2 3">NBRC 102219</strain>
    </source>
</reference>
<feature type="compositionally biased region" description="Basic residues" evidence="1">
    <location>
        <begin position="81"/>
        <end position="93"/>
    </location>
</feature>
<feature type="region of interest" description="Disordered" evidence="1">
    <location>
        <begin position="67"/>
        <end position="93"/>
    </location>
</feature>